<proteinExistence type="predicted"/>
<gene>
    <name evidence="1" type="ORF">XELAEV_18005535mg</name>
</gene>
<evidence type="ECO:0000313" key="2">
    <source>
        <dbReference type="Proteomes" id="UP000694892"/>
    </source>
</evidence>
<dbReference type="EMBL" id="CM004466">
    <property type="protein sequence ID" value="OCT99754.1"/>
    <property type="molecule type" value="Genomic_DNA"/>
</dbReference>
<accession>A0A974I2Y6</accession>
<evidence type="ECO:0000313" key="1">
    <source>
        <dbReference type="EMBL" id="OCT99754.1"/>
    </source>
</evidence>
<protein>
    <submittedName>
        <fullName evidence="1">Uncharacterized protein</fullName>
    </submittedName>
</protein>
<sequence length="105" mass="11386">MGGEVAEGSKHEIGVAEGSKHEIWSATQSVTDSNRYLPSVPQLLRLGHIHILKSDMGPLGLYTSQYIFPVFLGKLGTSAYTRVGLYTSIYGIPNCFTCIGVENIP</sequence>
<dbReference type="AlphaFoldDB" id="A0A974I2Y6"/>
<dbReference type="Proteomes" id="UP000694892">
    <property type="component" value="Chromosome 1L"/>
</dbReference>
<reference evidence="2" key="1">
    <citation type="journal article" date="2016" name="Nature">
        <title>Genome evolution in the allotetraploid frog Xenopus laevis.</title>
        <authorList>
            <person name="Session A.M."/>
            <person name="Uno Y."/>
            <person name="Kwon T."/>
            <person name="Chapman J.A."/>
            <person name="Toyoda A."/>
            <person name="Takahashi S."/>
            <person name="Fukui A."/>
            <person name="Hikosaka A."/>
            <person name="Suzuki A."/>
            <person name="Kondo M."/>
            <person name="van Heeringen S.J."/>
            <person name="Quigley I."/>
            <person name="Heinz S."/>
            <person name="Ogino H."/>
            <person name="Ochi H."/>
            <person name="Hellsten U."/>
            <person name="Lyons J.B."/>
            <person name="Simakov O."/>
            <person name="Putnam N."/>
            <person name="Stites J."/>
            <person name="Kuroki Y."/>
            <person name="Tanaka T."/>
            <person name="Michiue T."/>
            <person name="Watanabe M."/>
            <person name="Bogdanovic O."/>
            <person name="Lister R."/>
            <person name="Georgiou G."/>
            <person name="Paranjpe S.S."/>
            <person name="van Kruijsbergen I."/>
            <person name="Shu S."/>
            <person name="Carlson J."/>
            <person name="Kinoshita T."/>
            <person name="Ohta Y."/>
            <person name="Mawaribuchi S."/>
            <person name="Jenkins J."/>
            <person name="Grimwood J."/>
            <person name="Schmutz J."/>
            <person name="Mitros T."/>
            <person name="Mozaffari S.V."/>
            <person name="Suzuki Y."/>
            <person name="Haramoto Y."/>
            <person name="Yamamoto T.S."/>
            <person name="Takagi C."/>
            <person name="Heald R."/>
            <person name="Miller K."/>
            <person name="Haudenschild C."/>
            <person name="Kitzman J."/>
            <person name="Nakayama T."/>
            <person name="Izutsu Y."/>
            <person name="Robert J."/>
            <person name="Fortriede J."/>
            <person name="Burns K."/>
            <person name="Lotay V."/>
            <person name="Karimi K."/>
            <person name="Yasuoka Y."/>
            <person name="Dichmann D.S."/>
            <person name="Flajnik M.F."/>
            <person name="Houston D.W."/>
            <person name="Shendure J."/>
            <person name="DuPasquier L."/>
            <person name="Vize P.D."/>
            <person name="Zorn A.M."/>
            <person name="Ito M."/>
            <person name="Marcotte E.M."/>
            <person name="Wallingford J.B."/>
            <person name="Ito Y."/>
            <person name="Asashima M."/>
            <person name="Ueno N."/>
            <person name="Matsuda Y."/>
            <person name="Veenstra G.J."/>
            <person name="Fujiyama A."/>
            <person name="Harland R.M."/>
            <person name="Taira M."/>
            <person name="Rokhsar D.S."/>
        </authorList>
    </citation>
    <scope>NUCLEOTIDE SEQUENCE [LARGE SCALE GENOMIC DNA]</scope>
    <source>
        <strain evidence="2">J</strain>
    </source>
</reference>
<name>A0A974I2Y6_XENLA</name>
<organism evidence="1 2">
    <name type="scientific">Xenopus laevis</name>
    <name type="common">African clawed frog</name>
    <dbReference type="NCBI Taxonomy" id="8355"/>
    <lineage>
        <taxon>Eukaryota</taxon>
        <taxon>Metazoa</taxon>
        <taxon>Chordata</taxon>
        <taxon>Craniata</taxon>
        <taxon>Vertebrata</taxon>
        <taxon>Euteleostomi</taxon>
        <taxon>Amphibia</taxon>
        <taxon>Batrachia</taxon>
        <taxon>Anura</taxon>
        <taxon>Pipoidea</taxon>
        <taxon>Pipidae</taxon>
        <taxon>Xenopodinae</taxon>
        <taxon>Xenopus</taxon>
        <taxon>Xenopus</taxon>
    </lineage>
</organism>